<dbReference type="PANTHER" id="PTHR30576:SF0">
    <property type="entry name" value="UNDECAPRENYL-PHOSPHATE N-ACETYLGALACTOSAMINYL 1-PHOSPHATE TRANSFERASE-RELATED"/>
    <property type="match status" value="1"/>
</dbReference>
<dbReference type="Proteomes" id="UP001154061">
    <property type="component" value="Unassembled WGS sequence"/>
</dbReference>
<feature type="compositionally biased region" description="Basic and acidic residues" evidence="1">
    <location>
        <begin position="89"/>
        <end position="126"/>
    </location>
</feature>
<dbReference type="RefSeq" id="WP_277519430.1">
    <property type="nucleotide sequence ID" value="NZ_JAMQOT010000001.1"/>
</dbReference>
<name>A0A9Q4PZ27_9EURY</name>
<organism evidence="4 5">
    <name type="scientific">Natrinema salsiterrestre</name>
    <dbReference type="NCBI Taxonomy" id="2950540"/>
    <lineage>
        <taxon>Archaea</taxon>
        <taxon>Methanobacteriati</taxon>
        <taxon>Methanobacteriota</taxon>
        <taxon>Stenosarchaea group</taxon>
        <taxon>Halobacteria</taxon>
        <taxon>Halobacteriales</taxon>
        <taxon>Natrialbaceae</taxon>
        <taxon>Natrinema</taxon>
    </lineage>
</organism>
<dbReference type="Pfam" id="PF02397">
    <property type="entry name" value="Bac_transf"/>
    <property type="match status" value="1"/>
</dbReference>
<keyword evidence="2" id="KW-1133">Transmembrane helix</keyword>
<gene>
    <name evidence="4" type="ORF">NDI89_00145</name>
</gene>
<evidence type="ECO:0000256" key="1">
    <source>
        <dbReference type="SAM" id="MobiDB-lite"/>
    </source>
</evidence>
<comment type="caution">
    <text evidence="4">The sequence shown here is derived from an EMBL/GenBank/DDBJ whole genome shotgun (WGS) entry which is preliminary data.</text>
</comment>
<evidence type="ECO:0000259" key="3">
    <source>
        <dbReference type="Pfam" id="PF02397"/>
    </source>
</evidence>
<evidence type="ECO:0000256" key="2">
    <source>
        <dbReference type="SAM" id="Phobius"/>
    </source>
</evidence>
<evidence type="ECO:0000313" key="5">
    <source>
        <dbReference type="Proteomes" id="UP001154061"/>
    </source>
</evidence>
<accession>A0A9Q4PZ27</accession>
<keyword evidence="4" id="KW-0808">Transferase</keyword>
<dbReference type="EMBL" id="JAMQOT010000001">
    <property type="protein sequence ID" value="MDF9743985.1"/>
    <property type="molecule type" value="Genomic_DNA"/>
</dbReference>
<keyword evidence="2" id="KW-0812">Transmembrane</keyword>
<evidence type="ECO:0000313" key="4">
    <source>
        <dbReference type="EMBL" id="MDF9743985.1"/>
    </source>
</evidence>
<reference evidence="4" key="1">
    <citation type="submission" date="2022-06" db="EMBL/GenBank/DDBJ databases">
        <title>Natrinema sp. a new haloarchaeum isolate from saline soil.</title>
        <authorList>
            <person name="Strakova D."/>
            <person name="Galisteo C."/>
            <person name="Sanchez-Porro C."/>
            <person name="Ventosa A."/>
        </authorList>
    </citation>
    <scope>NUCLEOTIDE SEQUENCE</scope>
    <source>
        <strain evidence="4">S1CR25-10</strain>
    </source>
</reference>
<feature type="domain" description="Bacterial sugar transferase" evidence="3">
    <location>
        <begin position="232"/>
        <end position="409"/>
    </location>
</feature>
<dbReference type="InterPro" id="IPR003362">
    <property type="entry name" value="Bact_transf"/>
</dbReference>
<keyword evidence="5" id="KW-1185">Reference proteome</keyword>
<dbReference type="PANTHER" id="PTHR30576">
    <property type="entry name" value="COLANIC BIOSYNTHESIS UDP-GLUCOSE LIPID CARRIER TRANSFERASE"/>
    <property type="match status" value="1"/>
</dbReference>
<feature type="transmembrane region" description="Helical" evidence="2">
    <location>
        <begin position="20"/>
        <end position="37"/>
    </location>
</feature>
<protein>
    <submittedName>
        <fullName evidence="4">Sugar transferase</fullName>
    </submittedName>
</protein>
<dbReference type="GO" id="GO:0016780">
    <property type="term" value="F:phosphotransferase activity, for other substituted phosphate groups"/>
    <property type="evidence" value="ECO:0007669"/>
    <property type="project" value="TreeGrafter"/>
</dbReference>
<feature type="region of interest" description="Disordered" evidence="1">
    <location>
        <begin position="73"/>
        <end position="142"/>
    </location>
</feature>
<dbReference type="AlphaFoldDB" id="A0A9Q4PZ27"/>
<proteinExistence type="predicted"/>
<feature type="transmembrane region" description="Helical" evidence="2">
    <location>
        <begin position="234"/>
        <end position="258"/>
    </location>
</feature>
<keyword evidence="2" id="KW-0472">Membrane</keyword>
<sequence length="419" mass="46135">MTGGCVGLPDLWFLGSRHGTGTGAISLVGPLVFGTAFSERRRSRPRDDTARGTLIVGDDPTLIGETIESLPVTPVGLLSPPIDPSSTRSADRSTAGRDPLDADTTPVERRDRGSGTENRSRNREEAGESTVTGDGAPVVTRRSVPFDGVERLGPPSRLRGVLRDRDIDTVVLAVEEPDREVFFESMRICRDVGVDVMAHERHRESLLVSDDAAGDLVTVDVDPWGGFDRLWKRLFDVVVAGGSLLLCLPAVVLLGLAIRIEGAGPVFFSQTRTSIFGNTFPIRKFRTLKPKRGGEVGTEIDEDRYTTLGRFLRTTHLDEIPQLWSILVGEMSIVGPRPAQTELEPEFEREAPGWRRRWFVKPGLTGLAQIHGATSSEPQAKLECDLEYIRRRSLRFDLRIVGRQLHTVVVDVVDLLSSE</sequence>